<accession>A0ABS5K7J2</accession>
<dbReference type="PROSITE" id="PS51257">
    <property type="entry name" value="PROKAR_LIPOPROTEIN"/>
    <property type="match status" value="1"/>
</dbReference>
<comment type="caution">
    <text evidence="1">The sequence shown here is derived from an EMBL/GenBank/DDBJ whole genome shotgun (WGS) entry which is preliminary data.</text>
</comment>
<keyword evidence="2" id="KW-1185">Reference proteome</keyword>
<dbReference type="RefSeq" id="WP_212226754.1">
    <property type="nucleotide sequence ID" value="NZ_JAGUCN010000005.1"/>
</dbReference>
<evidence type="ECO:0000313" key="1">
    <source>
        <dbReference type="EMBL" id="MBS2210950.1"/>
    </source>
</evidence>
<dbReference type="EMBL" id="JAGUCN010000005">
    <property type="protein sequence ID" value="MBS2210950.1"/>
    <property type="molecule type" value="Genomic_DNA"/>
</dbReference>
<gene>
    <name evidence="1" type="ORF">KEM09_06040</name>
</gene>
<protein>
    <submittedName>
        <fullName evidence="1">Uncharacterized protein</fullName>
    </submittedName>
</protein>
<sequence length="109" mass="11694">MKRQPFSPWERVTGVNAITSYGGIASLACKTGFPTVGKASGGKSTFSHGGNVEPAGSKPFCFYTSAIVQKKQARHTLQGVCRALKCLLVNGVLVIQPIDDWLLGKLRKD</sequence>
<evidence type="ECO:0000313" key="2">
    <source>
        <dbReference type="Proteomes" id="UP000721861"/>
    </source>
</evidence>
<organism evidence="1 2">
    <name type="scientific">Carboxylicivirga mesophila</name>
    <dbReference type="NCBI Taxonomy" id="1166478"/>
    <lineage>
        <taxon>Bacteria</taxon>
        <taxon>Pseudomonadati</taxon>
        <taxon>Bacteroidota</taxon>
        <taxon>Bacteroidia</taxon>
        <taxon>Marinilabiliales</taxon>
        <taxon>Marinilabiliaceae</taxon>
        <taxon>Carboxylicivirga</taxon>
    </lineage>
</organism>
<name>A0ABS5K7J2_9BACT</name>
<dbReference type="Proteomes" id="UP000721861">
    <property type="component" value="Unassembled WGS sequence"/>
</dbReference>
<proteinExistence type="predicted"/>
<reference evidence="1 2" key="1">
    <citation type="journal article" date="2014" name="Int. J. Syst. Evol. Microbiol.">
        <title>Carboxylicivirga gen. nov. in the family Marinilabiliaceae with two novel species, Carboxylicivirga mesophila sp. nov. and Carboxylicivirga taeanensis sp. nov., and reclassification of Cytophaga fermentans as Saccharicrinis fermentans gen. nov., comb. nov.</title>
        <authorList>
            <person name="Yang S.H."/>
            <person name="Seo H.S."/>
            <person name="Woo J.H."/>
            <person name="Oh H.M."/>
            <person name="Jang H."/>
            <person name="Lee J.H."/>
            <person name="Kim S.J."/>
            <person name="Kwon K.K."/>
        </authorList>
    </citation>
    <scope>NUCLEOTIDE SEQUENCE [LARGE SCALE GENOMIC DNA]</scope>
    <source>
        <strain evidence="1 2">JCM 18290</strain>
    </source>
</reference>